<dbReference type="EMBL" id="JABEYB010000002">
    <property type="protein sequence ID" value="NNU74906.1"/>
    <property type="molecule type" value="Genomic_DNA"/>
</dbReference>
<sequence length="695" mass="81053">MNNPLISIIVPIYNVEVYIRNCVDSILGQSYENLEIILVDDGSPDNCGDICDEYRSKDKRIKVIHKKNGGLSSARNAGIDIASGDYLGFIDSDDWIERDMYESLYNAIIEHKADISVCGRYIVEGDKITTISDSEKAQVFTRSEALTELVLDEYSGMKNFAWDKLYKKELFDDIRYPEGKYYEDIFTTYKLFSKSNKIVDIKSPKYYYLLREDSICGSNNASKRYDYCLANIKCLEYIKSLEPLLGDMCDKQLFNRLQFCLNDMLLLDYGKDDYVIQINEIIDKLKQNYSILRNSDQMGIKQKLSLMFIASYPNLYTTIYPRHKLNKTKIINLLKPIISPRVLNKIKYIKLKGKGSKETKYLYETKTKQKRIFIIGTPNHGNLGDHAIAYAEEKILKDNFKDFIIIEIVTADIIKHIKNLKKNVKKEDVFVLQGGGNLGDEYIWEEEGRRKIISEFKDNKIILFPQSIYFKETLIGKTELSKTKTIYNEHKNLIMVAREETSYNIMKETFVNSKVILTPDIVLYLNETYPKLERKGVLLSLRQDKEGLLTSQQKDNIRSEAQSNFDKIIITDTVDVVTMHEDKILQYMINLNQREKRLKAKWKQFKEVELVITDRLHGLVFCAITSTPCIVIANYNHKVKDTYAWLKDLNYIKFVNDVEEIPGLIKELKRIEIKEYDNSFAMKNYEKILEVMKQR</sequence>
<dbReference type="SUPFAM" id="SSF53448">
    <property type="entry name" value="Nucleotide-diphospho-sugar transferases"/>
    <property type="match status" value="1"/>
</dbReference>
<keyword evidence="2 5" id="KW-0808">Transferase</keyword>
<proteinExistence type="predicted"/>
<dbReference type="PANTHER" id="PTHR22916">
    <property type="entry name" value="GLYCOSYLTRANSFERASE"/>
    <property type="match status" value="1"/>
</dbReference>
<evidence type="ECO:0000313" key="6">
    <source>
        <dbReference type="Proteomes" id="UP000531659"/>
    </source>
</evidence>
<comment type="caution">
    <text evidence="5">The sequence shown here is derived from an EMBL/GenBank/DDBJ whole genome shotgun (WGS) entry which is preliminary data.</text>
</comment>
<evidence type="ECO:0000259" key="4">
    <source>
        <dbReference type="Pfam" id="PF04230"/>
    </source>
</evidence>
<protein>
    <submittedName>
        <fullName evidence="5">Glycosyltransferase</fullName>
    </submittedName>
</protein>
<dbReference type="CDD" id="cd00761">
    <property type="entry name" value="Glyco_tranf_GTA_type"/>
    <property type="match status" value="1"/>
</dbReference>
<evidence type="ECO:0000313" key="5">
    <source>
        <dbReference type="EMBL" id="NNU74906.1"/>
    </source>
</evidence>
<dbReference type="Pfam" id="PF04230">
    <property type="entry name" value="PS_pyruv_trans"/>
    <property type="match status" value="1"/>
</dbReference>
<feature type="domain" description="Polysaccharide pyruvyl transferase" evidence="4">
    <location>
        <begin position="382"/>
        <end position="634"/>
    </location>
</feature>
<dbReference type="InterPro" id="IPR007345">
    <property type="entry name" value="Polysacch_pyruvyl_Trfase"/>
</dbReference>
<organism evidence="5 6">
    <name type="scientific">Clostridium estertheticum</name>
    <dbReference type="NCBI Taxonomy" id="238834"/>
    <lineage>
        <taxon>Bacteria</taxon>
        <taxon>Bacillati</taxon>
        <taxon>Bacillota</taxon>
        <taxon>Clostridia</taxon>
        <taxon>Eubacteriales</taxon>
        <taxon>Clostridiaceae</taxon>
        <taxon>Clostridium</taxon>
    </lineage>
</organism>
<dbReference type="GO" id="GO:0016757">
    <property type="term" value="F:glycosyltransferase activity"/>
    <property type="evidence" value="ECO:0007669"/>
    <property type="project" value="UniProtKB-KW"/>
</dbReference>
<feature type="domain" description="Glycosyltransferase 2-like" evidence="3">
    <location>
        <begin position="7"/>
        <end position="135"/>
    </location>
</feature>
<dbReference type="Proteomes" id="UP000531659">
    <property type="component" value="Unassembled WGS sequence"/>
</dbReference>
<dbReference type="RefSeq" id="WP_171295743.1">
    <property type="nucleotide sequence ID" value="NZ_CP087098.1"/>
</dbReference>
<accession>A0A7Y3ST55</accession>
<evidence type="ECO:0000256" key="1">
    <source>
        <dbReference type="ARBA" id="ARBA00022676"/>
    </source>
</evidence>
<dbReference type="AlphaFoldDB" id="A0A7Y3ST55"/>
<dbReference type="PANTHER" id="PTHR22916:SF51">
    <property type="entry name" value="GLYCOSYLTRANSFERASE EPSH-RELATED"/>
    <property type="match status" value="1"/>
</dbReference>
<name>A0A7Y3ST55_9CLOT</name>
<evidence type="ECO:0000259" key="3">
    <source>
        <dbReference type="Pfam" id="PF00535"/>
    </source>
</evidence>
<dbReference type="InterPro" id="IPR001173">
    <property type="entry name" value="Glyco_trans_2-like"/>
</dbReference>
<evidence type="ECO:0000256" key="2">
    <source>
        <dbReference type="ARBA" id="ARBA00022679"/>
    </source>
</evidence>
<keyword evidence="1" id="KW-0328">Glycosyltransferase</keyword>
<reference evidence="5 6" key="1">
    <citation type="submission" date="2020-05" db="EMBL/GenBank/DDBJ databases">
        <title>Complete genome of Clostridium estertheticum subspecies estertheticum, isolated from Vacuum packed lamb meat from New Zealand imported to Switzerland.</title>
        <authorList>
            <person name="Wambui J."/>
            <person name="Stevens M.J.A."/>
            <person name="Stephan R."/>
        </authorList>
    </citation>
    <scope>NUCLEOTIDE SEQUENCE [LARGE SCALE GENOMIC DNA]</scope>
    <source>
        <strain evidence="5 6">CEST001</strain>
    </source>
</reference>
<dbReference type="Pfam" id="PF00535">
    <property type="entry name" value="Glycos_transf_2"/>
    <property type="match status" value="1"/>
</dbReference>
<dbReference type="Gene3D" id="3.90.550.10">
    <property type="entry name" value="Spore Coat Polysaccharide Biosynthesis Protein SpsA, Chain A"/>
    <property type="match status" value="1"/>
</dbReference>
<gene>
    <name evidence="5" type="ORF">HLQ16_03025</name>
</gene>
<dbReference type="InterPro" id="IPR029044">
    <property type="entry name" value="Nucleotide-diphossugar_trans"/>
</dbReference>